<feature type="compositionally biased region" description="Low complexity" evidence="1">
    <location>
        <begin position="71"/>
        <end position="104"/>
    </location>
</feature>
<accession>A0A815PAB0</accession>
<organism evidence="2 3">
    <name type="scientific">Adineta steineri</name>
    <dbReference type="NCBI Taxonomy" id="433720"/>
    <lineage>
        <taxon>Eukaryota</taxon>
        <taxon>Metazoa</taxon>
        <taxon>Spiralia</taxon>
        <taxon>Gnathifera</taxon>
        <taxon>Rotifera</taxon>
        <taxon>Eurotatoria</taxon>
        <taxon>Bdelloidea</taxon>
        <taxon>Adinetida</taxon>
        <taxon>Adinetidae</taxon>
        <taxon>Adineta</taxon>
    </lineage>
</organism>
<reference evidence="2" key="1">
    <citation type="submission" date="2021-02" db="EMBL/GenBank/DDBJ databases">
        <authorList>
            <person name="Nowell W R."/>
        </authorList>
    </citation>
    <scope>NUCLEOTIDE SEQUENCE</scope>
</reference>
<name>A0A815PAB0_9BILA</name>
<protein>
    <submittedName>
        <fullName evidence="2">Uncharacterized protein</fullName>
    </submittedName>
</protein>
<evidence type="ECO:0000313" key="2">
    <source>
        <dbReference type="EMBL" id="CAF1446327.1"/>
    </source>
</evidence>
<dbReference type="EMBL" id="CAJNOI010001900">
    <property type="protein sequence ID" value="CAF1446327.1"/>
    <property type="molecule type" value="Genomic_DNA"/>
</dbReference>
<evidence type="ECO:0000313" key="3">
    <source>
        <dbReference type="Proteomes" id="UP000663877"/>
    </source>
</evidence>
<feature type="region of interest" description="Disordered" evidence="1">
    <location>
        <begin position="31"/>
        <end position="55"/>
    </location>
</feature>
<gene>
    <name evidence="2" type="ORF">BJG266_LOCUS40180</name>
</gene>
<sequence length="104" mass="12034">MQRNQSLEPSTILTKPQLHRRPQQLLLQHQQVQLAAQQRPRPLQQQEPPSSRPLLVLRSPTLLAPHRLLAQQRPTRVPLPQLRRQPQLQAPQPQKLLAQHPVPV</sequence>
<feature type="non-terminal residue" evidence="2">
    <location>
        <position position="1"/>
    </location>
</feature>
<proteinExistence type="predicted"/>
<feature type="region of interest" description="Disordered" evidence="1">
    <location>
        <begin position="67"/>
        <end position="104"/>
    </location>
</feature>
<dbReference type="Proteomes" id="UP000663877">
    <property type="component" value="Unassembled WGS sequence"/>
</dbReference>
<comment type="caution">
    <text evidence="2">The sequence shown here is derived from an EMBL/GenBank/DDBJ whole genome shotgun (WGS) entry which is preliminary data.</text>
</comment>
<dbReference type="AlphaFoldDB" id="A0A815PAB0"/>
<evidence type="ECO:0000256" key="1">
    <source>
        <dbReference type="SAM" id="MobiDB-lite"/>
    </source>
</evidence>